<reference evidence="3" key="1">
    <citation type="journal article" date="2020" name="Phytopathology">
        <title>Genome Sequence Resources of Colletotrichum truncatum, C. plurivorum, C. musicola, and C. sojae: Four Species Pathogenic to Soybean (Glycine max).</title>
        <authorList>
            <person name="Rogerio F."/>
            <person name="Boufleur T.R."/>
            <person name="Ciampi-Guillardi M."/>
            <person name="Sukno S.A."/>
            <person name="Thon M.R."/>
            <person name="Massola Junior N.S."/>
            <person name="Baroncelli R."/>
        </authorList>
    </citation>
    <scope>NUCLEOTIDE SEQUENCE</scope>
    <source>
        <strain evidence="3">LFN00145</strain>
    </source>
</reference>
<keyword evidence="2" id="KW-1133">Transmembrane helix</keyword>
<keyword evidence="2" id="KW-0472">Membrane</keyword>
<keyword evidence="2" id="KW-0812">Transmembrane</keyword>
<feature type="transmembrane region" description="Helical" evidence="2">
    <location>
        <begin position="173"/>
        <end position="195"/>
    </location>
</feature>
<protein>
    <submittedName>
        <fullName evidence="3">Uncharacterized protein</fullName>
    </submittedName>
</protein>
<evidence type="ECO:0000313" key="4">
    <source>
        <dbReference type="Proteomes" id="UP000654918"/>
    </source>
</evidence>
<dbReference type="AlphaFoldDB" id="A0A8H6KQR2"/>
<comment type="caution">
    <text evidence="3">The sequence shown here is derived from an EMBL/GenBank/DDBJ whole genome shotgun (WGS) entry which is preliminary data.</text>
</comment>
<feature type="region of interest" description="Disordered" evidence="1">
    <location>
        <begin position="1"/>
        <end position="50"/>
    </location>
</feature>
<gene>
    <name evidence="3" type="ORF">CPLU01_04212</name>
</gene>
<dbReference type="EMBL" id="WIGO01000039">
    <property type="protein sequence ID" value="KAF6835536.1"/>
    <property type="molecule type" value="Genomic_DNA"/>
</dbReference>
<evidence type="ECO:0000256" key="1">
    <source>
        <dbReference type="SAM" id="MobiDB-lite"/>
    </source>
</evidence>
<evidence type="ECO:0000256" key="2">
    <source>
        <dbReference type="SAM" id="Phobius"/>
    </source>
</evidence>
<keyword evidence="4" id="KW-1185">Reference proteome</keyword>
<proteinExistence type="predicted"/>
<sequence>MSDHLGASSTSSDVTTGAKKRPVVTDITESPSDSEGPGSKTDDINSTNAPLIDDDVDVRLASRRALSQGRGNVFRPLVRTGGPLSPRNCSLVYGSGSGGPVRPGGVEITTMSPQPTLLEAGREELPPGRSPASPIIQLEGYRSLAYIQTSFWTCQSTHPFRITVLPQGPPGPLFLITSFALVVLFVVFFSFSPAADDDSDRLRPLPCARCLRRMVGWDPKGQAPVPRCLDTTTSSNKCTVCAAQRGKPCVPLPRSAALAALKLRQIFNDIHEETGGLVNAYWDAWKDNAVKLVRCSPVDYPCDREGPEILV</sequence>
<name>A0A8H6KQR2_9PEZI</name>
<accession>A0A8H6KQR2</accession>
<evidence type="ECO:0000313" key="3">
    <source>
        <dbReference type="EMBL" id="KAF6835536.1"/>
    </source>
</evidence>
<organism evidence="3 4">
    <name type="scientific">Colletotrichum plurivorum</name>
    <dbReference type="NCBI Taxonomy" id="2175906"/>
    <lineage>
        <taxon>Eukaryota</taxon>
        <taxon>Fungi</taxon>
        <taxon>Dikarya</taxon>
        <taxon>Ascomycota</taxon>
        <taxon>Pezizomycotina</taxon>
        <taxon>Sordariomycetes</taxon>
        <taxon>Hypocreomycetidae</taxon>
        <taxon>Glomerellales</taxon>
        <taxon>Glomerellaceae</taxon>
        <taxon>Colletotrichum</taxon>
        <taxon>Colletotrichum orchidearum species complex</taxon>
    </lineage>
</organism>
<dbReference type="Proteomes" id="UP000654918">
    <property type="component" value="Unassembled WGS sequence"/>
</dbReference>